<dbReference type="GO" id="GO:0008233">
    <property type="term" value="F:peptidase activity"/>
    <property type="evidence" value="ECO:0007669"/>
    <property type="project" value="UniProtKB-KW"/>
</dbReference>
<reference evidence="2 3" key="1">
    <citation type="submission" date="2020-02" db="EMBL/GenBank/DDBJ databases">
        <authorList>
            <person name="Chen W.-M."/>
        </authorList>
    </citation>
    <scope>NUCLEOTIDE SEQUENCE [LARGE SCALE GENOMIC DNA]</scope>
    <source>
        <strain evidence="2 3">KMS-5</strain>
    </source>
</reference>
<keyword evidence="2" id="KW-0378">Hydrolase</keyword>
<keyword evidence="2" id="KW-0645">Protease</keyword>
<dbReference type="Proteomes" id="UP000477782">
    <property type="component" value="Unassembled WGS sequence"/>
</dbReference>
<gene>
    <name evidence="2" type="ORF">G4Z14_02600</name>
</gene>
<dbReference type="GO" id="GO:0006508">
    <property type="term" value="P:proteolysis"/>
    <property type="evidence" value="ECO:0007669"/>
    <property type="project" value="UniProtKB-KW"/>
</dbReference>
<dbReference type="AlphaFoldDB" id="A0A6M0QRV9"/>
<feature type="transmembrane region" description="Helical" evidence="1">
    <location>
        <begin position="6"/>
        <end position="25"/>
    </location>
</feature>
<proteinExistence type="predicted"/>
<dbReference type="EC" id="3.4.23.-" evidence="2"/>
<dbReference type="InterPro" id="IPR011969">
    <property type="entry name" value="Clan_AA_Asp_peptidase_C"/>
</dbReference>
<keyword evidence="3" id="KW-1185">Reference proteome</keyword>
<dbReference type="EMBL" id="JAAIVJ010000001">
    <property type="protein sequence ID" value="NEY89172.1"/>
    <property type="molecule type" value="Genomic_DNA"/>
</dbReference>
<dbReference type="InterPro" id="IPR021109">
    <property type="entry name" value="Peptidase_aspartic_dom_sf"/>
</dbReference>
<dbReference type="CDD" id="cd05483">
    <property type="entry name" value="retropepsin_like_bacteria"/>
    <property type="match status" value="1"/>
</dbReference>
<keyword evidence="1" id="KW-1133">Transmembrane helix</keyword>
<evidence type="ECO:0000256" key="1">
    <source>
        <dbReference type="SAM" id="Phobius"/>
    </source>
</evidence>
<organism evidence="2 3">
    <name type="scientific">Tabrizicola oligotrophica</name>
    <dbReference type="NCBI Taxonomy" id="2710650"/>
    <lineage>
        <taxon>Bacteria</taxon>
        <taxon>Pseudomonadati</taxon>
        <taxon>Pseudomonadota</taxon>
        <taxon>Alphaproteobacteria</taxon>
        <taxon>Rhodobacterales</taxon>
        <taxon>Paracoccaceae</taxon>
        <taxon>Tabrizicola</taxon>
    </lineage>
</organism>
<dbReference type="NCBIfam" id="TIGR02281">
    <property type="entry name" value="clan_AA_DTGA"/>
    <property type="match status" value="1"/>
</dbReference>
<dbReference type="SUPFAM" id="SSF50630">
    <property type="entry name" value="Acid proteases"/>
    <property type="match status" value="1"/>
</dbReference>
<keyword evidence="1" id="KW-0472">Membrane</keyword>
<dbReference type="InterPro" id="IPR034122">
    <property type="entry name" value="Retropepsin-like_bacterial"/>
</dbReference>
<comment type="caution">
    <text evidence="2">The sequence shown here is derived from an EMBL/GenBank/DDBJ whole genome shotgun (WGS) entry which is preliminary data.</text>
</comment>
<sequence>MNGDDFGRLLYLGLLLAAVAGWGIAEYRGRLGQGLRSFLAWGMILVGLMAGYGLWQDIRHDVTATQRETAETVEIPRSDDGHYYITLTISGRSLTFMADTGATGVVLSQADAARLGIDLQSLVYAGQSQTANGLVRTARVRLADVTLGPFHDDSIGASVNEGEMDGSLLGMDYLGRYAIEIAGDRMILRR</sequence>
<keyword evidence="1" id="KW-0812">Transmembrane</keyword>
<evidence type="ECO:0000313" key="2">
    <source>
        <dbReference type="EMBL" id="NEY89172.1"/>
    </source>
</evidence>
<feature type="transmembrane region" description="Helical" evidence="1">
    <location>
        <begin position="37"/>
        <end position="55"/>
    </location>
</feature>
<evidence type="ECO:0000313" key="3">
    <source>
        <dbReference type="Proteomes" id="UP000477782"/>
    </source>
</evidence>
<accession>A0A6M0QRV9</accession>
<dbReference type="Gene3D" id="2.40.70.10">
    <property type="entry name" value="Acid Proteases"/>
    <property type="match status" value="1"/>
</dbReference>
<protein>
    <submittedName>
        <fullName evidence="2">TIGR02281 family clan AA aspartic protease</fullName>
        <ecNumber evidence="2">3.4.23.-</ecNumber>
    </submittedName>
</protein>
<dbReference type="RefSeq" id="WP_164623179.1">
    <property type="nucleotide sequence ID" value="NZ_JAAIVJ010000001.1"/>
</dbReference>
<dbReference type="Pfam" id="PF13975">
    <property type="entry name" value="gag-asp_proteas"/>
    <property type="match status" value="1"/>
</dbReference>
<name>A0A6M0QRV9_9RHOB</name>